<dbReference type="GO" id="GO:0004523">
    <property type="term" value="F:RNA-DNA hybrid ribonuclease activity"/>
    <property type="evidence" value="ECO:0007669"/>
    <property type="project" value="InterPro"/>
</dbReference>
<evidence type="ECO:0000313" key="4">
    <source>
        <dbReference type="Proteomes" id="UP001140206"/>
    </source>
</evidence>
<dbReference type="PANTHER" id="PTHR33116">
    <property type="entry name" value="REVERSE TRANSCRIPTASE ZINC-BINDING DOMAIN-CONTAINING PROTEIN-RELATED-RELATED"/>
    <property type="match status" value="1"/>
</dbReference>
<protein>
    <submittedName>
        <fullName evidence="3">Ribonuclease H-like superfamily protein</fullName>
    </submittedName>
</protein>
<dbReference type="Proteomes" id="UP001140206">
    <property type="component" value="Chromosome 4"/>
</dbReference>
<dbReference type="EMBL" id="JAMFTS010000004">
    <property type="protein sequence ID" value="KAJ4767085.1"/>
    <property type="molecule type" value="Genomic_DNA"/>
</dbReference>
<evidence type="ECO:0000313" key="3">
    <source>
        <dbReference type="EMBL" id="KAJ4767085.1"/>
    </source>
</evidence>
<evidence type="ECO:0000259" key="1">
    <source>
        <dbReference type="Pfam" id="PF13456"/>
    </source>
</evidence>
<accession>A0AAV8DKT0</accession>
<name>A0AAV8DKT0_9POAL</name>
<organism evidence="3 4">
    <name type="scientific">Rhynchospora pubera</name>
    <dbReference type="NCBI Taxonomy" id="906938"/>
    <lineage>
        <taxon>Eukaryota</taxon>
        <taxon>Viridiplantae</taxon>
        <taxon>Streptophyta</taxon>
        <taxon>Embryophyta</taxon>
        <taxon>Tracheophyta</taxon>
        <taxon>Spermatophyta</taxon>
        <taxon>Magnoliopsida</taxon>
        <taxon>Liliopsida</taxon>
        <taxon>Poales</taxon>
        <taxon>Cyperaceae</taxon>
        <taxon>Cyperoideae</taxon>
        <taxon>Rhynchosporeae</taxon>
        <taxon>Rhynchospora</taxon>
    </lineage>
</organism>
<feature type="domain" description="Reverse transcriptase zinc-binding" evidence="2">
    <location>
        <begin position="177"/>
        <end position="266"/>
    </location>
</feature>
<evidence type="ECO:0000259" key="2">
    <source>
        <dbReference type="Pfam" id="PF13966"/>
    </source>
</evidence>
<dbReference type="InterPro" id="IPR012337">
    <property type="entry name" value="RNaseH-like_sf"/>
</dbReference>
<dbReference type="GO" id="GO:0003676">
    <property type="term" value="F:nucleic acid binding"/>
    <property type="evidence" value="ECO:0007669"/>
    <property type="project" value="InterPro"/>
</dbReference>
<gene>
    <name evidence="3" type="ORF">LUZ62_077460</name>
</gene>
<dbReference type="Pfam" id="PF13966">
    <property type="entry name" value="zf-RVT"/>
    <property type="match status" value="1"/>
</dbReference>
<dbReference type="Gene3D" id="3.30.420.10">
    <property type="entry name" value="Ribonuclease H-like superfamily/Ribonuclease H"/>
    <property type="match status" value="1"/>
</dbReference>
<dbReference type="SUPFAM" id="SSF53098">
    <property type="entry name" value="Ribonuclease H-like"/>
    <property type="match status" value="1"/>
</dbReference>
<reference evidence="3" key="1">
    <citation type="submission" date="2022-08" db="EMBL/GenBank/DDBJ databases">
        <authorList>
            <person name="Marques A."/>
        </authorList>
    </citation>
    <scope>NUCLEOTIDE SEQUENCE</scope>
    <source>
        <strain evidence="3">RhyPub2mFocal</strain>
        <tissue evidence="3">Leaves</tissue>
    </source>
</reference>
<keyword evidence="4" id="KW-1185">Reference proteome</keyword>
<sequence>MPMVAWHKITTPKMCGGLGFRDLSKLNMAFNLKCLWKLASNSNALWVQVTRAKYLKEESLWWSTRRTRCTSLWRAIMDARQLIQQHIVWQLGNGAQCQVFGQPWYGLWNLIKPSSTRQRRLTVSELLDSAGGWDNEKLIQELGFATALYISLSIKPPQLHPAREDRIVFSYAKNGQFTLRKAYQLLTPAPAPLVFSTVILKAIWRTGGLLPRIRVFLWKAMHNSLPVGDVLGRRISNTPRPCALCGDQAETVCHALFKCPWARSLWMASSVGLRTEDLPDNASNLLTAVFVDSEENRSRLTANHIWTLWKLRCTEVYEGKKATPQKFIALAASYDRLETVAGLTKGVIGDDTKQLVQGGTVTCVVDGSFSMTDTGGWAYIFTDKNGSMMEYGLQHGIVSSPLHAEIMAMQLALLSASTRGIKDCVFYTDCAALSRVINNSLQPDQLDWRVYQELMNVIYCFKRNPGFACAHISRDHIVLVDDLAKVARNNRIAYVGFTFSSFKPYLL</sequence>
<dbReference type="InterPro" id="IPR026960">
    <property type="entry name" value="RVT-Znf"/>
</dbReference>
<dbReference type="PANTHER" id="PTHR33116:SF78">
    <property type="entry name" value="OS12G0587133 PROTEIN"/>
    <property type="match status" value="1"/>
</dbReference>
<dbReference type="AlphaFoldDB" id="A0AAV8DKT0"/>
<proteinExistence type="predicted"/>
<dbReference type="CDD" id="cd06222">
    <property type="entry name" value="RNase_H_like"/>
    <property type="match status" value="1"/>
</dbReference>
<comment type="caution">
    <text evidence="3">The sequence shown here is derived from an EMBL/GenBank/DDBJ whole genome shotgun (WGS) entry which is preliminary data.</text>
</comment>
<dbReference type="InterPro" id="IPR044730">
    <property type="entry name" value="RNase_H-like_dom_plant"/>
</dbReference>
<dbReference type="InterPro" id="IPR002156">
    <property type="entry name" value="RNaseH_domain"/>
</dbReference>
<dbReference type="InterPro" id="IPR036397">
    <property type="entry name" value="RNaseH_sf"/>
</dbReference>
<dbReference type="Pfam" id="PF13456">
    <property type="entry name" value="RVT_3"/>
    <property type="match status" value="1"/>
</dbReference>
<feature type="domain" description="RNase H type-1" evidence="1">
    <location>
        <begin position="365"/>
        <end position="486"/>
    </location>
</feature>